<evidence type="ECO:0000313" key="2">
    <source>
        <dbReference type="Proteomes" id="UP000719412"/>
    </source>
</evidence>
<dbReference type="Proteomes" id="UP000719412">
    <property type="component" value="Unassembled WGS sequence"/>
</dbReference>
<proteinExistence type="predicted"/>
<reference evidence="1" key="1">
    <citation type="journal article" date="2020" name="J Insects Food Feed">
        <title>The yellow mealworm (Tenebrio molitor) genome: a resource for the emerging insects as food and feed industry.</title>
        <authorList>
            <person name="Eriksson T."/>
            <person name="Andere A."/>
            <person name="Kelstrup H."/>
            <person name="Emery V."/>
            <person name="Picard C."/>
        </authorList>
    </citation>
    <scope>NUCLEOTIDE SEQUENCE</scope>
    <source>
        <strain evidence="1">Stoneville</strain>
        <tissue evidence="1">Whole head</tissue>
    </source>
</reference>
<comment type="caution">
    <text evidence="1">The sequence shown here is derived from an EMBL/GenBank/DDBJ whole genome shotgun (WGS) entry which is preliminary data.</text>
</comment>
<sequence length="345" mass="39712">MERSAPSQEQQFSSHYRNPSCLRHKQCCQMGPIGPINILELRECDPPINNINGDIKLHTEKDKSKSVSFSFDTAQDYGDELDVTFNADKWENNAWQKDVYSDNRNFFDFIDSYWSKVWQNAANKISPPITDSRRIPSGQHSLEFFKDTYKNIDMPQTLYGRFRCILTISAVLMLWGAKILLVASNAAGPVGPIKLYEFGPCSEDVNNIDLTMQLNTEADKSNSVTFSFNMPHDFGDELMLSLVAEKWENNAWKEDAFTESDRNFMEFANEHLEVVWENFRQALEPQIEDSNLFPAGEYSIKGHKESYQNIGLPQILYGRFRAEISIYTEEEDLVCLKVEAETYPP</sequence>
<dbReference type="AlphaFoldDB" id="A0A8J6HUC3"/>
<evidence type="ECO:0000313" key="1">
    <source>
        <dbReference type="EMBL" id="KAH0820787.1"/>
    </source>
</evidence>
<reference evidence="1" key="2">
    <citation type="submission" date="2021-08" db="EMBL/GenBank/DDBJ databases">
        <authorList>
            <person name="Eriksson T."/>
        </authorList>
    </citation>
    <scope>NUCLEOTIDE SEQUENCE</scope>
    <source>
        <strain evidence="1">Stoneville</strain>
        <tissue evidence="1">Whole head</tissue>
    </source>
</reference>
<dbReference type="EMBL" id="JABDTM020010788">
    <property type="protein sequence ID" value="KAH0820787.1"/>
    <property type="molecule type" value="Genomic_DNA"/>
</dbReference>
<gene>
    <name evidence="1" type="ORF">GEV33_002004</name>
</gene>
<protein>
    <submittedName>
        <fullName evidence="1">Uncharacterized protein</fullName>
    </submittedName>
</protein>
<keyword evidence="2" id="KW-1185">Reference proteome</keyword>
<name>A0A8J6HUC3_TENMO</name>
<accession>A0A8J6HUC3</accession>
<organism evidence="1 2">
    <name type="scientific">Tenebrio molitor</name>
    <name type="common">Yellow mealworm beetle</name>
    <dbReference type="NCBI Taxonomy" id="7067"/>
    <lineage>
        <taxon>Eukaryota</taxon>
        <taxon>Metazoa</taxon>
        <taxon>Ecdysozoa</taxon>
        <taxon>Arthropoda</taxon>
        <taxon>Hexapoda</taxon>
        <taxon>Insecta</taxon>
        <taxon>Pterygota</taxon>
        <taxon>Neoptera</taxon>
        <taxon>Endopterygota</taxon>
        <taxon>Coleoptera</taxon>
        <taxon>Polyphaga</taxon>
        <taxon>Cucujiformia</taxon>
        <taxon>Tenebrionidae</taxon>
        <taxon>Tenebrio</taxon>
    </lineage>
</organism>